<reference evidence="13" key="1">
    <citation type="submission" date="2023-05" db="EMBL/GenBank/DDBJ databases">
        <title>High-quality long-read genome of Scophthalmus maximus.</title>
        <authorList>
            <person name="Lien S."/>
            <person name="Martinez P."/>
        </authorList>
    </citation>
    <scope>NUCLEOTIDE SEQUENCE [LARGE SCALE GENOMIC DNA]</scope>
</reference>
<comment type="subcellular location">
    <subcellularLocation>
        <location evidence="1">Mitochondrion</location>
    </subcellularLocation>
</comment>
<dbReference type="Gene3D" id="1.25.40.10">
    <property type="entry name" value="Tetratricopeptide repeat domain"/>
    <property type="match status" value="1"/>
</dbReference>
<dbReference type="PANTHER" id="PTHR16276:SF1">
    <property type="entry name" value="SMALL RIBOSOMAL SUBUNIT PROTEIN MS39"/>
    <property type="match status" value="1"/>
</dbReference>
<dbReference type="GO" id="GO:0006417">
    <property type="term" value="P:regulation of translation"/>
    <property type="evidence" value="ECO:0007669"/>
    <property type="project" value="UniProtKB-KW"/>
</dbReference>
<evidence type="ECO:0000256" key="10">
    <source>
        <dbReference type="ARBA" id="ARBA00023274"/>
    </source>
</evidence>
<organism evidence="13 14">
    <name type="scientific">Scophthalmus maximus</name>
    <name type="common">Turbot</name>
    <name type="synonym">Psetta maxima</name>
    <dbReference type="NCBI Taxonomy" id="52904"/>
    <lineage>
        <taxon>Eukaryota</taxon>
        <taxon>Metazoa</taxon>
        <taxon>Chordata</taxon>
        <taxon>Craniata</taxon>
        <taxon>Vertebrata</taxon>
        <taxon>Euteleostomi</taxon>
        <taxon>Actinopterygii</taxon>
        <taxon>Neopterygii</taxon>
        <taxon>Teleostei</taxon>
        <taxon>Neoteleostei</taxon>
        <taxon>Acanthomorphata</taxon>
        <taxon>Carangaria</taxon>
        <taxon>Pleuronectiformes</taxon>
        <taxon>Pleuronectoidei</taxon>
        <taxon>Scophthalmidae</taxon>
        <taxon>Scophthalmus</taxon>
    </lineage>
</organism>
<name>A0A8D3ATZ8_SCOMX</name>
<dbReference type="InterPro" id="IPR037387">
    <property type="entry name" value="PTCD3"/>
</dbReference>
<dbReference type="PROSITE" id="PS51375">
    <property type="entry name" value="PPR"/>
    <property type="match status" value="2"/>
</dbReference>
<dbReference type="PANTHER" id="PTHR16276">
    <property type="entry name" value="PENTATRICOPEPTIDE REPEAT DOMAIN-CONTAINING PROTEIN 3"/>
    <property type="match status" value="1"/>
</dbReference>
<dbReference type="GO" id="GO:1990904">
    <property type="term" value="C:ribonucleoprotein complex"/>
    <property type="evidence" value="ECO:0007669"/>
    <property type="project" value="UniProtKB-KW"/>
</dbReference>
<dbReference type="Pfam" id="PF22330">
    <property type="entry name" value="Rib_mS39_PPR"/>
    <property type="match status" value="1"/>
</dbReference>
<evidence type="ECO:0000256" key="3">
    <source>
        <dbReference type="ARBA" id="ARBA00022730"/>
    </source>
</evidence>
<sequence length="681" mass="77046">MVCLSQKPSVCVNMAASGRHVGHHLHRNGRFLTSNLEPLWGRRNFGWTPALRQQAAEANKESTENIVIPRKKTWSKEAVLEALASTVSSNPTAYKYQFQDDPYLSPRSSTEFSLFLFAHESGRSAAKYFINNNPKFFTKDFAEPHIPCLMPETVSLVLEEVSEEALKERITLRKVKASVDMYDQLLQAGTAVSIETTHNLLDLICLYCDREPVEGGGPQTEDTEPGEGVKKRKIRFQQSLVSPKCTWEENNNAERLFNVLPERDTRCYSALIRGMAKHGAYEKAFSMYTGLLNERLKADIHIFNALIISAPNVREKYTERWELINELLTHMKEQEVRPNLLTFNNVLQALKRCGTVAKSKSLQTLYEMKALGIAPSLTTYSYILEIFSRTAGVVQTTSNMLPEIMSELSGKSFTCQGPNDGAFFINTMKMCLESIDLEQGYKIQSLLECGENWRLLGASFHQGIYYGTFFRLLCEREHIDVVLKWYKKLIPTHFYPNSQGLGKLLQALDAGNRLDLLPQIWQDIRTLHHEDKSHLVEELLSLMTRDKHSPEVQESFAACALDVKGVFEIVAHGPPLEWSPSSLKNITSLLLRANKTQQAWEVLQLFKSKNRIPPNQLLDDFLSACHSSGSAERALDLVRLSAAFDLPATAELAKRTLAEFQLTEEQRAILSDLVSVTEFSD</sequence>
<evidence type="ECO:0000256" key="2">
    <source>
        <dbReference type="ARBA" id="ARBA00008551"/>
    </source>
</evidence>
<dbReference type="InterPro" id="IPR011990">
    <property type="entry name" value="TPR-like_helical_dom_sf"/>
</dbReference>
<dbReference type="AlphaFoldDB" id="A0A8D3ATZ8"/>
<evidence type="ECO:0000256" key="1">
    <source>
        <dbReference type="ARBA" id="ARBA00004173"/>
    </source>
</evidence>
<keyword evidence="6" id="KW-0694">RNA-binding</keyword>
<keyword evidence="8" id="KW-0689">Ribosomal protein</keyword>
<dbReference type="GO" id="GO:0043024">
    <property type="term" value="F:ribosomal small subunit binding"/>
    <property type="evidence" value="ECO:0007669"/>
    <property type="project" value="InterPro"/>
</dbReference>
<dbReference type="Pfam" id="PF13812">
    <property type="entry name" value="PPR_3"/>
    <property type="match status" value="2"/>
</dbReference>
<feature type="repeat" description="PPR" evidence="12">
    <location>
        <begin position="339"/>
        <end position="375"/>
    </location>
</feature>
<proteinExistence type="inferred from homology"/>
<gene>
    <name evidence="13" type="primary">PTCD3</name>
</gene>
<keyword evidence="3" id="KW-0699">rRNA-binding</keyword>
<dbReference type="GO" id="GO:0019843">
    <property type="term" value="F:rRNA binding"/>
    <property type="evidence" value="ECO:0007669"/>
    <property type="project" value="UniProtKB-KW"/>
</dbReference>
<evidence type="ECO:0000256" key="5">
    <source>
        <dbReference type="ARBA" id="ARBA00022845"/>
    </source>
</evidence>
<evidence type="ECO:0000313" key="13">
    <source>
        <dbReference type="Ensembl" id="ENSSMAP00000023484.2"/>
    </source>
</evidence>
<evidence type="ECO:0000313" key="14">
    <source>
        <dbReference type="Proteomes" id="UP000694558"/>
    </source>
</evidence>
<dbReference type="InterPro" id="IPR055063">
    <property type="entry name" value="Rib_mS39_PPR"/>
</dbReference>
<keyword evidence="9" id="KW-0496">Mitochondrion</keyword>
<reference evidence="13" key="2">
    <citation type="submission" date="2025-08" db="UniProtKB">
        <authorList>
            <consortium name="Ensembl"/>
        </authorList>
    </citation>
    <scope>IDENTIFICATION</scope>
</reference>
<dbReference type="GO" id="GO:0005739">
    <property type="term" value="C:mitochondrion"/>
    <property type="evidence" value="ECO:0007669"/>
    <property type="project" value="UniProtKB-SubCell"/>
</dbReference>
<protein>
    <recommendedName>
        <fullName evidence="11">Small ribosomal subunit protein mS39</fullName>
    </recommendedName>
</protein>
<evidence type="ECO:0000256" key="8">
    <source>
        <dbReference type="ARBA" id="ARBA00022980"/>
    </source>
</evidence>
<evidence type="ECO:0000256" key="6">
    <source>
        <dbReference type="ARBA" id="ARBA00022884"/>
    </source>
</evidence>
<dbReference type="Proteomes" id="UP000694558">
    <property type="component" value="Chromosome 13"/>
</dbReference>
<keyword evidence="7" id="KW-0809">Transit peptide</keyword>
<keyword evidence="4" id="KW-0677">Repeat</keyword>
<evidence type="ECO:0000256" key="9">
    <source>
        <dbReference type="ARBA" id="ARBA00023128"/>
    </source>
</evidence>
<dbReference type="GO" id="GO:0005840">
    <property type="term" value="C:ribosome"/>
    <property type="evidence" value="ECO:0007669"/>
    <property type="project" value="UniProtKB-KW"/>
</dbReference>
<evidence type="ECO:0000256" key="4">
    <source>
        <dbReference type="ARBA" id="ARBA00022737"/>
    </source>
</evidence>
<evidence type="ECO:0000256" key="11">
    <source>
        <dbReference type="ARBA" id="ARBA00035134"/>
    </source>
</evidence>
<accession>A0A8D3ATZ8</accession>
<evidence type="ECO:0000256" key="12">
    <source>
        <dbReference type="PROSITE-ProRule" id="PRU00708"/>
    </source>
</evidence>
<comment type="similarity">
    <text evidence="2">Belongs to the mitochondrion-specific ribosomal protein mS39 family.</text>
</comment>
<evidence type="ECO:0000256" key="7">
    <source>
        <dbReference type="ARBA" id="ARBA00022946"/>
    </source>
</evidence>
<keyword evidence="10" id="KW-0687">Ribonucleoprotein</keyword>
<dbReference type="GO" id="GO:0032543">
    <property type="term" value="P:mitochondrial translation"/>
    <property type="evidence" value="ECO:0007669"/>
    <property type="project" value="InterPro"/>
</dbReference>
<feature type="repeat" description="PPR" evidence="12">
    <location>
        <begin position="264"/>
        <end position="298"/>
    </location>
</feature>
<dbReference type="Ensembl" id="ENSSMAT00000023749.2">
    <property type="protein sequence ID" value="ENSSMAP00000023484.2"/>
    <property type="gene ID" value="ENSSMAG00000014274.2"/>
</dbReference>
<dbReference type="GeneTree" id="ENSGT00390000016876"/>
<keyword evidence="5" id="KW-0810">Translation regulation</keyword>
<dbReference type="InterPro" id="IPR002885">
    <property type="entry name" value="PPR_rpt"/>
</dbReference>